<organism evidence="1 2">
    <name type="scientific">Actinomadura fulvescens</name>
    <dbReference type="NCBI Taxonomy" id="46160"/>
    <lineage>
        <taxon>Bacteria</taxon>
        <taxon>Bacillati</taxon>
        <taxon>Actinomycetota</taxon>
        <taxon>Actinomycetes</taxon>
        <taxon>Streptosporangiales</taxon>
        <taxon>Thermomonosporaceae</taxon>
        <taxon>Actinomadura</taxon>
    </lineage>
</organism>
<dbReference type="RefSeq" id="WP_344549084.1">
    <property type="nucleotide sequence ID" value="NZ_BAAATD010000023.1"/>
</dbReference>
<dbReference type="SUPFAM" id="SSF55961">
    <property type="entry name" value="Bet v1-like"/>
    <property type="match status" value="2"/>
</dbReference>
<dbReference type="Gene3D" id="3.30.530.20">
    <property type="match status" value="2"/>
</dbReference>
<proteinExistence type="predicted"/>
<comment type="caution">
    <text evidence="1">The sequence shown here is derived from an EMBL/GenBank/DDBJ whole genome shotgun (WGS) entry which is preliminary data.</text>
</comment>
<gene>
    <name evidence="1" type="ORF">GCM10010411_91700</name>
</gene>
<dbReference type="EMBL" id="BAAATD010000023">
    <property type="protein sequence ID" value="GAA2637657.1"/>
    <property type="molecule type" value="Genomic_DNA"/>
</dbReference>
<sequence>MGVLSERPADIVVAAPAKAVYRLIADVEEWPRVFEPTVHVERLEGGDRQERLRIWATANGTARTWVSRRDLDSAAMRVRFRQERSQRPVGGMSGMWVVEPLPGDRCHVRLFHGYHAATGDPAELDWIDRAVHGNSRAELSALAAYAEAAHAGPGPDGGPLLTFDETVDVDGRARDVYEFLNEAHLWQERLPHVARVVLDEPSPGLQVLDMDTRTKDGAEHTTRSVRVCLPDTRIVYKQIQAPAPMSLHTGSWLIDERPGGVSVTSRHTVRIDEANLGSSLGDDAGLADARRFVREALGANSRVTLRHAKSYAEERA</sequence>
<dbReference type="Proteomes" id="UP001501509">
    <property type="component" value="Unassembled WGS sequence"/>
</dbReference>
<dbReference type="InterPro" id="IPR019587">
    <property type="entry name" value="Polyketide_cyclase/dehydratase"/>
</dbReference>
<dbReference type="Pfam" id="PF10604">
    <property type="entry name" value="Polyketide_cyc2"/>
    <property type="match status" value="1"/>
</dbReference>
<evidence type="ECO:0000313" key="2">
    <source>
        <dbReference type="Proteomes" id="UP001501509"/>
    </source>
</evidence>
<accession>A0ABN3QXK8</accession>
<evidence type="ECO:0000313" key="1">
    <source>
        <dbReference type="EMBL" id="GAA2637657.1"/>
    </source>
</evidence>
<dbReference type="CDD" id="cd08861">
    <property type="entry name" value="OtcD1_ARO-CYC_like"/>
    <property type="match status" value="2"/>
</dbReference>
<reference evidence="1 2" key="1">
    <citation type="journal article" date="2019" name="Int. J. Syst. Evol. Microbiol.">
        <title>The Global Catalogue of Microorganisms (GCM) 10K type strain sequencing project: providing services to taxonomists for standard genome sequencing and annotation.</title>
        <authorList>
            <consortium name="The Broad Institute Genomics Platform"/>
            <consortium name="The Broad Institute Genome Sequencing Center for Infectious Disease"/>
            <person name="Wu L."/>
            <person name="Ma J."/>
        </authorList>
    </citation>
    <scope>NUCLEOTIDE SEQUENCE [LARGE SCALE GENOMIC DNA]</scope>
    <source>
        <strain evidence="1 2">JCM 6833</strain>
    </source>
</reference>
<keyword evidence="2" id="KW-1185">Reference proteome</keyword>
<protein>
    <submittedName>
        <fullName evidence="1">SRPBCC family protein</fullName>
    </submittedName>
</protein>
<dbReference type="InterPro" id="IPR023393">
    <property type="entry name" value="START-like_dom_sf"/>
</dbReference>
<name>A0ABN3QXK8_9ACTN</name>